<gene>
    <name evidence="1" type="ORF">ZEAMMB73_Zm00001d011601</name>
</gene>
<sequence length="74" mass="8565">MLHIHAKSLRCCKTTETECFMSFIMVLAETFCAQICLPDELISRLFMWLLILTPLRHIYTGLVVMGDMGTLVWQ</sequence>
<dbReference type="EMBL" id="CM000784">
    <property type="protein sequence ID" value="AQK97349.1"/>
    <property type="molecule type" value="Genomic_DNA"/>
</dbReference>
<reference evidence="1" key="1">
    <citation type="submission" date="2015-12" db="EMBL/GenBank/DDBJ databases">
        <title>Update maize B73 reference genome by single molecule sequencing technologies.</title>
        <authorList>
            <consortium name="Maize Genome Sequencing Project"/>
            <person name="Ware D."/>
        </authorList>
    </citation>
    <scope>NUCLEOTIDE SEQUENCE</scope>
    <source>
        <tissue evidence="1">Seedling</tissue>
    </source>
</reference>
<accession>A0A1D6G1Q8</accession>
<organism evidence="1">
    <name type="scientific">Zea mays</name>
    <name type="common">Maize</name>
    <dbReference type="NCBI Taxonomy" id="4577"/>
    <lineage>
        <taxon>Eukaryota</taxon>
        <taxon>Viridiplantae</taxon>
        <taxon>Streptophyta</taxon>
        <taxon>Embryophyta</taxon>
        <taxon>Tracheophyta</taxon>
        <taxon>Spermatophyta</taxon>
        <taxon>Magnoliopsida</taxon>
        <taxon>Liliopsida</taxon>
        <taxon>Poales</taxon>
        <taxon>Poaceae</taxon>
        <taxon>PACMAD clade</taxon>
        <taxon>Panicoideae</taxon>
        <taxon>Andropogonodae</taxon>
        <taxon>Andropogoneae</taxon>
        <taxon>Tripsacinae</taxon>
        <taxon>Zea</taxon>
    </lineage>
</organism>
<dbReference type="EMBL" id="CM000784">
    <property type="protein sequence ID" value="AQK97389.1"/>
    <property type="molecule type" value="Genomic_DNA"/>
</dbReference>
<proteinExistence type="predicted"/>
<dbReference type="EMBL" id="CM000784">
    <property type="protein sequence ID" value="AQK97386.1"/>
    <property type="molecule type" value="Genomic_DNA"/>
</dbReference>
<evidence type="ECO:0000313" key="1">
    <source>
        <dbReference type="EMBL" id="AQK97386.1"/>
    </source>
</evidence>
<dbReference type="EMBL" id="CM000784">
    <property type="protein sequence ID" value="AQK97355.1"/>
    <property type="molecule type" value="Genomic_DNA"/>
</dbReference>
<protein>
    <submittedName>
        <fullName evidence="1">Uncharacterized protein</fullName>
    </submittedName>
</protein>
<name>A0A1D6G1Q8_MAIZE</name>
<dbReference type="AlphaFoldDB" id="A0A1D6G1Q8"/>
<dbReference type="EMBL" id="CM000784">
    <property type="protein sequence ID" value="AQK97353.1"/>
    <property type="molecule type" value="Genomic_DNA"/>
</dbReference>